<evidence type="ECO:0000256" key="3">
    <source>
        <dbReference type="PIRSR" id="PIRSR601461-1"/>
    </source>
</evidence>
<keyword evidence="2 5" id="KW-0064">Aspartyl protease</keyword>
<gene>
    <name evidence="8" type="ORF">V565_093530</name>
</gene>
<keyword evidence="9" id="KW-1185">Reference proteome</keyword>
<dbReference type="PRINTS" id="PR00792">
    <property type="entry name" value="PEPSIN"/>
</dbReference>
<evidence type="ECO:0000256" key="5">
    <source>
        <dbReference type="RuleBase" id="RU000454"/>
    </source>
</evidence>
<evidence type="ECO:0000313" key="8">
    <source>
        <dbReference type="EMBL" id="KEP49766.1"/>
    </source>
</evidence>
<evidence type="ECO:0000256" key="1">
    <source>
        <dbReference type="ARBA" id="ARBA00007447"/>
    </source>
</evidence>
<dbReference type="PANTHER" id="PTHR47966:SF51">
    <property type="entry name" value="BETA-SITE APP-CLEAVING ENZYME, ISOFORM A-RELATED"/>
    <property type="match status" value="1"/>
</dbReference>
<dbReference type="AlphaFoldDB" id="A0A074RRU8"/>
<feature type="disulfide bond" evidence="4">
    <location>
        <begin position="130"/>
        <end position="135"/>
    </location>
</feature>
<sequence length="410" mass="42755">MLTSVVFAATLAATTVSASPTTENKVIIIALHKRGSPLSKDGKVVGSALARQVAKAQKRYAHGNAAYKKNTGFELFKGMGSKVKRQAEPLVDEEDDQLWAGTITIGTPGQSFLINFDTGSADLWVPSSRCTSSGCSTHKKYNASLSSTFSKANETFFIKYGDGSTASGPIYADTVTVAGLSVTGQYFSPVTSESSSFSSEPDDGILGLAFNSISSIGQPTIIDNLYSQGKISAPTFAFRLATSGSELYLGGVDTAKYTGSITYVSLTSQTYWLTTGSSSVGSTIAYSGAMIIDSGTTVIVGPTSSVSSWWSKVSGAAACSTSVCGATGYYTFLCASPPTVSFTFGGKSFTIPSSDFNLGTIDNTGTRCVGAIVGTRGVPDNAWIVGDTLMKQTYTVFDQANSRVGFATPK</sequence>
<keyword evidence="6" id="KW-0732">Signal</keyword>
<protein>
    <submittedName>
        <fullName evidence="8">Aspartic protease</fullName>
    </submittedName>
</protein>
<evidence type="ECO:0000256" key="4">
    <source>
        <dbReference type="PIRSR" id="PIRSR601461-2"/>
    </source>
</evidence>
<feature type="active site" evidence="3">
    <location>
        <position position="117"/>
    </location>
</feature>
<keyword evidence="5 8" id="KW-0645">Protease</keyword>
<dbReference type="InterPro" id="IPR021109">
    <property type="entry name" value="Peptidase_aspartic_dom_sf"/>
</dbReference>
<dbReference type="GO" id="GO:0006508">
    <property type="term" value="P:proteolysis"/>
    <property type="evidence" value="ECO:0007669"/>
    <property type="project" value="UniProtKB-KW"/>
</dbReference>
<dbReference type="PANTHER" id="PTHR47966">
    <property type="entry name" value="BETA-SITE APP-CLEAVING ENZYME, ISOFORM A-RELATED"/>
    <property type="match status" value="1"/>
</dbReference>
<dbReference type="Gene3D" id="2.40.70.10">
    <property type="entry name" value="Acid Proteases"/>
    <property type="match status" value="2"/>
</dbReference>
<dbReference type="STRING" id="1423351.A0A074RRU8"/>
<feature type="chain" id="PRO_5001698125" evidence="6">
    <location>
        <begin position="19"/>
        <end position="410"/>
    </location>
</feature>
<name>A0A074RRU8_9AGAM</name>
<comment type="caution">
    <text evidence="8">The sequence shown here is derived from an EMBL/GenBank/DDBJ whole genome shotgun (WGS) entry which is preliminary data.</text>
</comment>
<reference evidence="8 9" key="1">
    <citation type="submission" date="2013-12" db="EMBL/GenBank/DDBJ databases">
        <authorList>
            <person name="Cubeta M."/>
            <person name="Pakala S."/>
            <person name="Fedorova N."/>
            <person name="Thomas E."/>
            <person name="Dean R."/>
            <person name="Jabaji S."/>
            <person name="Neate S."/>
            <person name="Toda T."/>
            <person name="Tavantzis S."/>
            <person name="Vilgalys R."/>
            <person name="Bharathan N."/>
            <person name="Pakala S."/>
            <person name="Losada L.S."/>
            <person name="Zafar N."/>
            <person name="Nierman W."/>
        </authorList>
    </citation>
    <scope>NUCLEOTIDE SEQUENCE [LARGE SCALE GENOMIC DNA]</scope>
    <source>
        <strain evidence="8 9">123E</strain>
    </source>
</reference>
<dbReference type="HOGENOM" id="CLU_013253_1_0_1"/>
<dbReference type="InterPro" id="IPR034164">
    <property type="entry name" value="Pepsin-like_dom"/>
</dbReference>
<comment type="similarity">
    <text evidence="1 5">Belongs to the peptidase A1 family.</text>
</comment>
<dbReference type="InterPro" id="IPR033121">
    <property type="entry name" value="PEPTIDASE_A1"/>
</dbReference>
<feature type="domain" description="Peptidase A1" evidence="7">
    <location>
        <begin position="99"/>
        <end position="407"/>
    </location>
</feature>
<evidence type="ECO:0000256" key="6">
    <source>
        <dbReference type="SAM" id="SignalP"/>
    </source>
</evidence>
<feature type="active site" evidence="3">
    <location>
        <position position="293"/>
    </location>
</feature>
<dbReference type="PROSITE" id="PS00141">
    <property type="entry name" value="ASP_PROTEASE"/>
    <property type="match status" value="2"/>
</dbReference>
<feature type="signal peptide" evidence="6">
    <location>
        <begin position="1"/>
        <end position="18"/>
    </location>
</feature>
<dbReference type="EMBL" id="AZST01000324">
    <property type="protein sequence ID" value="KEP49766.1"/>
    <property type="molecule type" value="Genomic_DNA"/>
</dbReference>
<dbReference type="SUPFAM" id="SSF50630">
    <property type="entry name" value="Acid proteases"/>
    <property type="match status" value="1"/>
</dbReference>
<dbReference type="PROSITE" id="PS51767">
    <property type="entry name" value="PEPTIDASE_A1"/>
    <property type="match status" value="1"/>
</dbReference>
<keyword evidence="4" id="KW-1015">Disulfide bond</keyword>
<dbReference type="Pfam" id="PF00026">
    <property type="entry name" value="Asp"/>
    <property type="match status" value="1"/>
</dbReference>
<keyword evidence="5" id="KW-0378">Hydrolase</keyword>
<dbReference type="Proteomes" id="UP000027456">
    <property type="component" value="Unassembled WGS sequence"/>
</dbReference>
<dbReference type="CDD" id="cd05471">
    <property type="entry name" value="pepsin_like"/>
    <property type="match status" value="1"/>
</dbReference>
<dbReference type="GO" id="GO:0004190">
    <property type="term" value="F:aspartic-type endopeptidase activity"/>
    <property type="evidence" value="ECO:0007669"/>
    <property type="project" value="UniProtKB-KW"/>
</dbReference>
<dbReference type="InterPro" id="IPR001969">
    <property type="entry name" value="Aspartic_peptidase_AS"/>
</dbReference>
<dbReference type="InterPro" id="IPR001461">
    <property type="entry name" value="Aspartic_peptidase_A1"/>
</dbReference>
<organism evidence="8 9">
    <name type="scientific">Rhizoctonia solani 123E</name>
    <dbReference type="NCBI Taxonomy" id="1423351"/>
    <lineage>
        <taxon>Eukaryota</taxon>
        <taxon>Fungi</taxon>
        <taxon>Dikarya</taxon>
        <taxon>Basidiomycota</taxon>
        <taxon>Agaricomycotina</taxon>
        <taxon>Agaricomycetes</taxon>
        <taxon>Cantharellales</taxon>
        <taxon>Ceratobasidiaceae</taxon>
        <taxon>Rhizoctonia</taxon>
    </lineage>
</organism>
<dbReference type="FunFam" id="2.40.70.10:FF:000008">
    <property type="entry name" value="Cathepsin D"/>
    <property type="match status" value="1"/>
</dbReference>
<dbReference type="OrthoDB" id="15189at2759"/>
<evidence type="ECO:0000313" key="9">
    <source>
        <dbReference type="Proteomes" id="UP000027456"/>
    </source>
</evidence>
<evidence type="ECO:0000259" key="7">
    <source>
        <dbReference type="PROSITE" id="PS51767"/>
    </source>
</evidence>
<proteinExistence type="inferred from homology"/>
<evidence type="ECO:0000256" key="2">
    <source>
        <dbReference type="ARBA" id="ARBA00022750"/>
    </source>
</evidence>
<accession>A0A074RRU8</accession>